<organism evidence="1 2">
    <name type="scientific">Paenibacillus thiaminolyticus</name>
    <name type="common">Bacillus thiaminolyticus</name>
    <dbReference type="NCBI Taxonomy" id="49283"/>
    <lineage>
        <taxon>Bacteria</taxon>
        <taxon>Bacillati</taxon>
        <taxon>Bacillota</taxon>
        <taxon>Bacilli</taxon>
        <taxon>Bacillales</taxon>
        <taxon>Paenibacillaceae</taxon>
        <taxon>Paenibacillus</taxon>
    </lineage>
</organism>
<protein>
    <submittedName>
        <fullName evidence="1">TIGR04066 family peptide maturation system protein</fullName>
    </submittedName>
</protein>
<proteinExistence type="predicted"/>
<dbReference type="Gene3D" id="3.40.50.300">
    <property type="entry name" value="P-loop containing nucleotide triphosphate hydrolases"/>
    <property type="match status" value="1"/>
</dbReference>
<evidence type="ECO:0000313" key="2">
    <source>
        <dbReference type="Proteomes" id="UP000266177"/>
    </source>
</evidence>
<sequence length="376" mass="42357">MKKRAVVFPYNEESGSLLRHHDLLAEYEVIAAVSPVGMGLTGKDAGNAYGGEALHLTVYSSIASLECDYDTVIIADPGIEIDMSEHILSEVIPAIQSQKSIVCLYKLNKQALYKLQEMCDSQGIPLIALMNGANRKQTELSKLAETDDERLTDIQTPMLLVAGLFENTNKFDIQLCLRRYFLQQGYNVSQIGTRSYCELFGFHSFPEVMFSNIPEWQKIIFFNHLCRGIEMAEKPDLIIIGVPGGIMPYNKELTNRFGVLAYEIANAVTPDGVVMSILYEDVNELYLENICASAKYKLGFEIDCFNYSNHKLDIHSSKREQKKSFITLGTERVEHKKKSLAHMNIPVFNSLNSEDCIHMPKLLENKLAGYAETLIM</sequence>
<dbReference type="NCBIfam" id="TIGR04066">
    <property type="entry name" value="nat_prod_clost"/>
    <property type="match status" value="1"/>
</dbReference>
<dbReference type="InterPro" id="IPR023823">
    <property type="entry name" value="CHP04066_peptide_maturation"/>
</dbReference>
<dbReference type="Proteomes" id="UP000266177">
    <property type="component" value="Unassembled WGS sequence"/>
</dbReference>
<dbReference type="EMBL" id="QYZD01000046">
    <property type="protein sequence ID" value="RJG17766.1"/>
    <property type="molecule type" value="Genomic_DNA"/>
</dbReference>
<dbReference type="OrthoDB" id="5464925at2"/>
<accession>A0A3A3GER2</accession>
<reference evidence="1 2" key="1">
    <citation type="submission" date="2018-09" db="EMBL/GenBank/DDBJ databases">
        <title>Paenibacillus SK2017-BO5.</title>
        <authorList>
            <person name="Piskunova J.V."/>
            <person name="Dubiley S.A."/>
            <person name="Severinov K.V."/>
        </authorList>
    </citation>
    <scope>NUCLEOTIDE SEQUENCE [LARGE SCALE GENOMIC DNA]</scope>
    <source>
        <strain evidence="1 2">BO5</strain>
    </source>
</reference>
<dbReference type="AlphaFoldDB" id="A0A3A3GER2"/>
<gene>
    <name evidence="1" type="ORF">DQX05_27435</name>
</gene>
<evidence type="ECO:0000313" key="1">
    <source>
        <dbReference type="EMBL" id="RJG17766.1"/>
    </source>
</evidence>
<name>A0A3A3GER2_PANTH</name>
<dbReference type="RefSeq" id="WP_119796460.1">
    <property type="nucleotide sequence ID" value="NZ_QYZD01000046.1"/>
</dbReference>
<comment type="caution">
    <text evidence="1">The sequence shown here is derived from an EMBL/GenBank/DDBJ whole genome shotgun (WGS) entry which is preliminary data.</text>
</comment>
<dbReference type="InterPro" id="IPR027417">
    <property type="entry name" value="P-loop_NTPase"/>
</dbReference>